<dbReference type="Proteomes" id="UP000241764">
    <property type="component" value="Unassembled WGS sequence"/>
</dbReference>
<proteinExistence type="predicted"/>
<feature type="signal peptide" evidence="1">
    <location>
        <begin position="1"/>
        <end position="35"/>
    </location>
</feature>
<sequence>MSLKRVKGHSTGRCSMKSIILKSVLVLCVATGAFAQTEIIKKNPEQQTESQQSENVIAKQKTEIRQVIIETKAEPVREINFEVKVGMTVPNTVKRLPLPPGIVKIVPRYADYEYFVPADGRIVIVDPNSLEIVLVIE</sequence>
<keyword evidence="3" id="KW-1185">Reference proteome</keyword>
<accession>A0A2P7AQ70</accession>
<evidence type="ECO:0000313" key="3">
    <source>
        <dbReference type="Proteomes" id="UP000241764"/>
    </source>
</evidence>
<reference evidence="3" key="1">
    <citation type="submission" date="2017-11" db="EMBL/GenBank/DDBJ databases">
        <authorList>
            <person name="Kuznetsova I."/>
            <person name="Sazanova A."/>
            <person name="Chirak E."/>
            <person name="Safronova V."/>
            <person name="Willems A."/>
        </authorList>
    </citation>
    <scope>NUCLEOTIDE SEQUENCE [LARGE SCALE GENOMIC DNA]</scope>
    <source>
        <strain evidence="3">CCBAU 03422</strain>
    </source>
</reference>
<gene>
    <name evidence="2" type="ORF">CU103_29725</name>
</gene>
<evidence type="ECO:0008006" key="4">
    <source>
        <dbReference type="Google" id="ProtNLM"/>
    </source>
</evidence>
<evidence type="ECO:0000313" key="2">
    <source>
        <dbReference type="EMBL" id="PSH56366.1"/>
    </source>
</evidence>
<dbReference type="Pfam" id="PF06823">
    <property type="entry name" value="DUF1236"/>
    <property type="match status" value="1"/>
</dbReference>
<keyword evidence="1" id="KW-0732">Signal</keyword>
<dbReference type="OrthoDB" id="102964at2"/>
<dbReference type="EMBL" id="PGGM01000023">
    <property type="protein sequence ID" value="PSH56366.1"/>
    <property type="molecule type" value="Genomic_DNA"/>
</dbReference>
<organism evidence="2 3">
    <name type="scientific">Phyllobacterium sophorae</name>
    <dbReference type="NCBI Taxonomy" id="1520277"/>
    <lineage>
        <taxon>Bacteria</taxon>
        <taxon>Pseudomonadati</taxon>
        <taxon>Pseudomonadota</taxon>
        <taxon>Alphaproteobacteria</taxon>
        <taxon>Hyphomicrobiales</taxon>
        <taxon>Phyllobacteriaceae</taxon>
        <taxon>Phyllobacterium</taxon>
    </lineage>
</organism>
<comment type="caution">
    <text evidence="2">The sequence shown here is derived from an EMBL/GenBank/DDBJ whole genome shotgun (WGS) entry which is preliminary data.</text>
</comment>
<dbReference type="InterPro" id="IPR009642">
    <property type="entry name" value="DUF1236"/>
</dbReference>
<dbReference type="AlphaFoldDB" id="A0A2P7AQ70"/>
<protein>
    <recommendedName>
        <fullName evidence="4">DUF1236 domain-containing protein</fullName>
    </recommendedName>
</protein>
<feature type="chain" id="PRO_5015116629" description="DUF1236 domain-containing protein" evidence="1">
    <location>
        <begin position="36"/>
        <end position="137"/>
    </location>
</feature>
<name>A0A2P7AQ70_9HYPH</name>
<evidence type="ECO:0000256" key="1">
    <source>
        <dbReference type="SAM" id="SignalP"/>
    </source>
</evidence>